<dbReference type="Pfam" id="PF07508">
    <property type="entry name" value="Recombinase"/>
    <property type="match status" value="1"/>
</dbReference>
<organism evidence="3 4">
    <name type="scientific">Mycolicibacterium conceptionense</name>
    <dbReference type="NCBI Taxonomy" id="451644"/>
    <lineage>
        <taxon>Bacteria</taxon>
        <taxon>Bacillati</taxon>
        <taxon>Actinomycetota</taxon>
        <taxon>Actinomycetes</taxon>
        <taxon>Mycobacteriales</taxon>
        <taxon>Mycobacteriaceae</taxon>
        <taxon>Mycolicibacterium</taxon>
    </lineage>
</organism>
<protein>
    <submittedName>
        <fullName evidence="3">Recombinase</fullName>
    </submittedName>
</protein>
<sequence length="381" mass="42309">MRAAIYARISADIDGNSVGVDRQMAACQALAKKAKHRVTETFTDNDISAYSGKVRPGFEKLLAAMARSEFDVLIVWHVDRLYRSMKDLERIIDAAESGAVQIQTVESGNIDLTTSAGKMVARILGSVARQESEHHAERRRIANKDRALEGEWRREGSRPFGYLNDGTPLEPEASMIRLAATEILGGKSLHAVAREWNDSGVTTVRGARWTNLHVRRVLTNARVAGLRVHRGEIVGTGKWESLIPETTWRGLVAFLSSPERKNAVSFERRYLLSGVARCGVCKKPLYAAYPHGRDRAMIYVCKSGSHVGRNGADLDEFIERTVVAYLGGEGVGRDLRNAENNVDIAELREKRDAWWPPRTSWPLCCARASWTWPLSSGSPPS</sequence>
<accession>A0A0U1D309</accession>
<dbReference type="InterPro" id="IPR038109">
    <property type="entry name" value="DNA_bind_recomb_sf"/>
</dbReference>
<dbReference type="PROSITE" id="PS51737">
    <property type="entry name" value="RECOMBINASE_DNA_BIND"/>
    <property type="match status" value="1"/>
</dbReference>
<dbReference type="SUPFAM" id="SSF53041">
    <property type="entry name" value="Resolvase-like"/>
    <property type="match status" value="1"/>
</dbReference>
<dbReference type="SMART" id="SM00857">
    <property type="entry name" value="Resolvase"/>
    <property type="match status" value="1"/>
</dbReference>
<evidence type="ECO:0000313" key="4">
    <source>
        <dbReference type="Proteomes" id="UP000182227"/>
    </source>
</evidence>
<dbReference type="PANTHER" id="PTHR30461:SF23">
    <property type="entry name" value="DNA RECOMBINASE-RELATED"/>
    <property type="match status" value="1"/>
</dbReference>
<evidence type="ECO:0000313" key="3">
    <source>
        <dbReference type="EMBL" id="CQD07108.1"/>
    </source>
</evidence>
<dbReference type="GO" id="GO:0003677">
    <property type="term" value="F:DNA binding"/>
    <property type="evidence" value="ECO:0007669"/>
    <property type="project" value="InterPro"/>
</dbReference>
<dbReference type="GO" id="GO:0000150">
    <property type="term" value="F:DNA strand exchange activity"/>
    <property type="evidence" value="ECO:0007669"/>
    <property type="project" value="InterPro"/>
</dbReference>
<feature type="domain" description="Recombinase" evidence="2">
    <location>
        <begin position="154"/>
        <end position="261"/>
    </location>
</feature>
<dbReference type="Proteomes" id="UP000182227">
    <property type="component" value="Unassembled WGS sequence"/>
</dbReference>
<dbReference type="InterPro" id="IPR050639">
    <property type="entry name" value="SSR_resolvase"/>
</dbReference>
<dbReference type="PANTHER" id="PTHR30461">
    <property type="entry name" value="DNA-INVERTASE FROM LAMBDOID PROPHAGE"/>
    <property type="match status" value="1"/>
</dbReference>
<proteinExistence type="predicted"/>
<dbReference type="Pfam" id="PF00239">
    <property type="entry name" value="Resolvase"/>
    <property type="match status" value="1"/>
</dbReference>
<name>A0A0U1D309_9MYCO</name>
<dbReference type="Gene3D" id="3.40.50.1390">
    <property type="entry name" value="Resolvase, N-terminal catalytic domain"/>
    <property type="match status" value="1"/>
</dbReference>
<dbReference type="InterPro" id="IPR006119">
    <property type="entry name" value="Resolv_N"/>
</dbReference>
<dbReference type="AlphaFoldDB" id="A0A0U1D309"/>
<dbReference type="CDD" id="cd00338">
    <property type="entry name" value="Ser_Recombinase"/>
    <property type="match status" value="1"/>
</dbReference>
<dbReference type="InterPro" id="IPR036162">
    <property type="entry name" value="Resolvase-like_N_sf"/>
</dbReference>
<reference evidence="3 4" key="1">
    <citation type="submission" date="2015-03" db="EMBL/GenBank/DDBJ databases">
        <authorList>
            <person name="Murphy D."/>
        </authorList>
    </citation>
    <scope>NUCLEOTIDE SEQUENCE [LARGE SCALE GENOMIC DNA]</scope>
    <source>
        <strain evidence="3 4">D16</strain>
    </source>
</reference>
<dbReference type="EMBL" id="CTEF01000001">
    <property type="protein sequence ID" value="CQD07108.1"/>
    <property type="molecule type" value="Genomic_DNA"/>
</dbReference>
<gene>
    <name evidence="3" type="ORF">BN970_01332</name>
</gene>
<dbReference type="InterPro" id="IPR011109">
    <property type="entry name" value="DNA_bind_recombinase_dom"/>
</dbReference>
<evidence type="ECO:0000259" key="1">
    <source>
        <dbReference type="PROSITE" id="PS51736"/>
    </source>
</evidence>
<dbReference type="Gene3D" id="3.90.1750.20">
    <property type="entry name" value="Putative Large Serine Recombinase, Chain B, Domain 2"/>
    <property type="match status" value="1"/>
</dbReference>
<feature type="domain" description="Resolvase/invertase-type recombinase catalytic" evidence="1">
    <location>
        <begin position="2"/>
        <end position="150"/>
    </location>
</feature>
<evidence type="ECO:0000259" key="2">
    <source>
        <dbReference type="PROSITE" id="PS51737"/>
    </source>
</evidence>
<dbReference type="PROSITE" id="PS51736">
    <property type="entry name" value="RECOMBINASES_3"/>
    <property type="match status" value="1"/>
</dbReference>